<dbReference type="InterPro" id="IPR016951">
    <property type="entry name" value="Haem_Oase_decyc_pln"/>
</dbReference>
<evidence type="ECO:0000256" key="5">
    <source>
        <dbReference type="ARBA" id="ARBA00022640"/>
    </source>
</evidence>
<dbReference type="GO" id="GO:0010024">
    <property type="term" value="P:phytochromobilin biosynthetic process"/>
    <property type="evidence" value="ECO:0007669"/>
    <property type="project" value="TreeGrafter"/>
</dbReference>
<dbReference type="GO" id="GO:0015979">
    <property type="term" value="P:photosynthesis"/>
    <property type="evidence" value="ECO:0007669"/>
    <property type="project" value="UniProtKB-KW"/>
</dbReference>
<dbReference type="InterPro" id="IPR002051">
    <property type="entry name" value="Haem_Oase"/>
</dbReference>
<keyword evidence="9" id="KW-1185">Reference proteome</keyword>
<keyword evidence="4" id="KW-0602">Photosynthesis</keyword>
<proteinExistence type="inferred from homology"/>
<dbReference type="Pfam" id="PF01126">
    <property type="entry name" value="Heme_oxygenase"/>
    <property type="match status" value="1"/>
</dbReference>
<evidence type="ECO:0000256" key="3">
    <source>
        <dbReference type="ARBA" id="ARBA00022528"/>
    </source>
</evidence>
<dbReference type="GO" id="GO:0004392">
    <property type="term" value="F:heme oxygenase (decyclizing) activity"/>
    <property type="evidence" value="ECO:0007669"/>
    <property type="project" value="InterPro"/>
</dbReference>
<dbReference type="GO" id="GO:0009507">
    <property type="term" value="C:chloroplast"/>
    <property type="evidence" value="ECO:0007669"/>
    <property type="project" value="UniProtKB-SubCell"/>
</dbReference>
<dbReference type="InterPro" id="IPR016053">
    <property type="entry name" value="Haem_Oase-like"/>
</dbReference>
<name>A0AAV0DW13_9ASTE</name>
<evidence type="ECO:0008006" key="10">
    <source>
        <dbReference type="Google" id="ProtNLM"/>
    </source>
</evidence>
<comment type="similarity">
    <text evidence="2">Belongs to the heme oxygenase family.</text>
</comment>
<organism evidence="8 9">
    <name type="scientific">Cuscuta epithymum</name>
    <dbReference type="NCBI Taxonomy" id="186058"/>
    <lineage>
        <taxon>Eukaryota</taxon>
        <taxon>Viridiplantae</taxon>
        <taxon>Streptophyta</taxon>
        <taxon>Embryophyta</taxon>
        <taxon>Tracheophyta</taxon>
        <taxon>Spermatophyta</taxon>
        <taxon>Magnoliopsida</taxon>
        <taxon>eudicotyledons</taxon>
        <taxon>Gunneridae</taxon>
        <taxon>Pentapetalae</taxon>
        <taxon>asterids</taxon>
        <taxon>lamiids</taxon>
        <taxon>Solanales</taxon>
        <taxon>Convolvulaceae</taxon>
        <taxon>Cuscuteae</taxon>
        <taxon>Cuscuta</taxon>
        <taxon>Cuscuta subgen. Cuscuta</taxon>
    </lineage>
</organism>
<accession>A0AAV0DW13</accession>
<dbReference type="InterPro" id="IPR016084">
    <property type="entry name" value="Haem_Oase-like_multi-hlx"/>
</dbReference>
<dbReference type="AlphaFoldDB" id="A0AAV0DW13"/>
<evidence type="ECO:0000256" key="7">
    <source>
        <dbReference type="SAM" id="MobiDB-lite"/>
    </source>
</evidence>
<comment type="subcellular location">
    <subcellularLocation>
        <location evidence="1">Plastid</location>
        <location evidence="1">Chloroplast</location>
    </subcellularLocation>
</comment>
<evidence type="ECO:0000256" key="2">
    <source>
        <dbReference type="ARBA" id="ARBA00006134"/>
    </source>
</evidence>
<dbReference type="PANTHER" id="PTHR35703:SF1">
    <property type="entry name" value="INACTIVE HEME OXYGENASE 2, CHLOROPLASTIC-RELATED"/>
    <property type="match status" value="1"/>
</dbReference>
<dbReference type="SUPFAM" id="SSF48613">
    <property type="entry name" value="Heme oxygenase-like"/>
    <property type="match status" value="1"/>
</dbReference>
<feature type="region of interest" description="Disordered" evidence="7">
    <location>
        <begin position="127"/>
        <end position="163"/>
    </location>
</feature>
<feature type="compositionally biased region" description="Acidic residues" evidence="7">
    <location>
        <begin position="142"/>
        <end position="154"/>
    </location>
</feature>
<feature type="region of interest" description="Disordered" evidence="7">
    <location>
        <begin position="1"/>
        <end position="22"/>
    </location>
</feature>
<dbReference type="PANTHER" id="PTHR35703">
    <property type="entry name" value="HEME OXYGENASE 1, CHLOROPLASTIC-RELATED"/>
    <property type="match status" value="1"/>
</dbReference>
<dbReference type="CDD" id="cd19165">
    <property type="entry name" value="HemeO"/>
    <property type="match status" value="1"/>
</dbReference>
<keyword evidence="3" id="KW-0150">Chloroplast</keyword>
<keyword evidence="6" id="KW-0809">Transit peptide</keyword>
<dbReference type="Proteomes" id="UP001152523">
    <property type="component" value="Unassembled WGS sequence"/>
</dbReference>
<dbReference type="EMBL" id="CAMAPF010000180">
    <property type="protein sequence ID" value="CAH9111220.1"/>
    <property type="molecule type" value="Genomic_DNA"/>
</dbReference>
<dbReference type="Gene3D" id="1.20.910.10">
    <property type="entry name" value="Heme oxygenase-like"/>
    <property type="match status" value="1"/>
</dbReference>
<evidence type="ECO:0000256" key="1">
    <source>
        <dbReference type="ARBA" id="ARBA00004229"/>
    </source>
</evidence>
<feature type="compositionally biased region" description="Polar residues" evidence="7">
    <location>
        <begin position="51"/>
        <end position="70"/>
    </location>
</feature>
<dbReference type="GO" id="GO:0006788">
    <property type="term" value="P:heme oxidation"/>
    <property type="evidence" value="ECO:0007669"/>
    <property type="project" value="InterPro"/>
</dbReference>
<comment type="caution">
    <text evidence="8">The sequence shown here is derived from an EMBL/GenBank/DDBJ whole genome shotgun (WGS) entry which is preliminary data.</text>
</comment>
<evidence type="ECO:0000256" key="4">
    <source>
        <dbReference type="ARBA" id="ARBA00022531"/>
    </source>
</evidence>
<evidence type="ECO:0000313" key="8">
    <source>
        <dbReference type="EMBL" id="CAH9111220.1"/>
    </source>
</evidence>
<reference evidence="8" key="1">
    <citation type="submission" date="2022-07" db="EMBL/GenBank/DDBJ databases">
        <authorList>
            <person name="Macas J."/>
            <person name="Novak P."/>
            <person name="Neumann P."/>
        </authorList>
    </citation>
    <scope>NUCLEOTIDE SEQUENCE</scope>
</reference>
<sequence length="342" mass="38752">MASSSFAAAVGTSGTPLNPSNLKKSTPNFCTSLPLIPASFNQTILRTDTPISSIHRSSPNFSRATFSQPEPETEELDSGSRPAPYSAAPMVILPPVRRQRRAYRKQYPGEEKGIAEEMRFVAMGLRNNGSPKSKRRAKSGIDSEDCDEEEEVIEANDSSGSGEYWQPSMEGFRRYLVDSRLVFSIIERTVDETSDVSYAYFRNTGLERADCISRDLEWLSEQGNDFPEPSNPGVDYSNYLEELGEKNPPLFLCHFYNIYFSHIAGGQVIAKKVCEKLIRGGGEGRALEMYRWNGNEEKLLQGVREKLNMLSQHWPRNHKNRCLQDMRKSFRFLDKIVRLIVL</sequence>
<feature type="region of interest" description="Disordered" evidence="7">
    <location>
        <begin position="51"/>
        <end position="87"/>
    </location>
</feature>
<gene>
    <name evidence="8" type="ORF">CEPIT_LOCUS19450</name>
</gene>
<keyword evidence="5" id="KW-0934">Plastid</keyword>
<evidence type="ECO:0000256" key="6">
    <source>
        <dbReference type="ARBA" id="ARBA00022946"/>
    </source>
</evidence>
<protein>
    <recommendedName>
        <fullName evidence="10">Inactive heme oxygenase 2, chloroplastic</fullName>
    </recommendedName>
</protein>
<evidence type="ECO:0000313" key="9">
    <source>
        <dbReference type="Proteomes" id="UP001152523"/>
    </source>
</evidence>